<dbReference type="AlphaFoldDB" id="A0A177HKX3"/>
<evidence type="ECO:0000313" key="4">
    <source>
        <dbReference type="EMBL" id="OAH10858.1"/>
    </source>
</evidence>
<comment type="caution">
    <text evidence="4">The sequence shown here is derived from an EMBL/GenBank/DDBJ whole genome shotgun (WGS) entry which is preliminary data.</text>
</comment>
<evidence type="ECO:0000256" key="1">
    <source>
        <dbReference type="ARBA" id="ARBA00022729"/>
    </source>
</evidence>
<keyword evidence="5" id="KW-1185">Reference proteome</keyword>
<dbReference type="Proteomes" id="UP000077381">
    <property type="component" value="Unassembled WGS sequence"/>
</dbReference>
<protein>
    <recommendedName>
        <fullName evidence="6">Glutamyl endopeptidase</fullName>
    </recommendedName>
</protein>
<gene>
    <name evidence="4" type="ORF">STSP_57000</name>
</gene>
<dbReference type="PANTHER" id="PTHR15462">
    <property type="entry name" value="SERINE PROTEASE"/>
    <property type="match status" value="1"/>
</dbReference>
<proteinExistence type="predicted"/>
<dbReference type="PATRIC" id="fig|1716141.3.peg.5993"/>
<reference evidence="4 5" key="1">
    <citation type="submission" date="2015-12" db="EMBL/GenBank/DDBJ databases">
        <title>Genome sequence of Streptomyces sp. G25.</title>
        <authorList>
            <person name="Poehlein A."/>
            <person name="Roettig A."/>
            <person name="Hiessl S."/>
            <person name="Hauschild P."/>
            <person name="Schauer J."/>
            <person name="Madkour M.H."/>
            <person name="Al-Ansari A.M."/>
            <person name="Almakishah N.H."/>
            <person name="Steinbuechel A."/>
            <person name="Daniel R."/>
        </authorList>
    </citation>
    <scope>NUCLEOTIDE SEQUENCE [LARGE SCALE GENOMIC DNA]</scope>
    <source>
        <strain evidence="5">G25(2015)</strain>
    </source>
</reference>
<organism evidence="4 5">
    <name type="scientific">Streptomyces jeddahensis</name>
    <dbReference type="NCBI Taxonomy" id="1716141"/>
    <lineage>
        <taxon>Bacteria</taxon>
        <taxon>Bacillati</taxon>
        <taxon>Actinomycetota</taxon>
        <taxon>Actinomycetes</taxon>
        <taxon>Kitasatosporales</taxon>
        <taxon>Streptomycetaceae</taxon>
        <taxon>Streptomyces</taxon>
    </lineage>
</organism>
<keyword evidence="1 3" id="KW-0732">Signal</keyword>
<dbReference type="RefSeq" id="WP_067283562.1">
    <property type="nucleotide sequence ID" value="NZ_LOHS01000117.1"/>
</dbReference>
<name>A0A177HKX3_9ACTN</name>
<dbReference type="PANTHER" id="PTHR15462:SF8">
    <property type="entry name" value="SERINE PROTEASE"/>
    <property type="match status" value="1"/>
</dbReference>
<dbReference type="InterPro" id="IPR009003">
    <property type="entry name" value="Peptidase_S1_PA"/>
</dbReference>
<dbReference type="OrthoDB" id="5121599at2"/>
<evidence type="ECO:0000256" key="3">
    <source>
        <dbReference type="SAM" id="SignalP"/>
    </source>
</evidence>
<evidence type="ECO:0000313" key="5">
    <source>
        <dbReference type="Proteomes" id="UP000077381"/>
    </source>
</evidence>
<evidence type="ECO:0000256" key="2">
    <source>
        <dbReference type="SAM" id="MobiDB-lite"/>
    </source>
</evidence>
<evidence type="ECO:0008006" key="6">
    <source>
        <dbReference type="Google" id="ProtNLM"/>
    </source>
</evidence>
<feature type="signal peptide" evidence="3">
    <location>
        <begin position="1"/>
        <end position="27"/>
    </location>
</feature>
<dbReference type="Gene3D" id="2.40.10.10">
    <property type="entry name" value="Trypsin-like serine proteases"/>
    <property type="match status" value="2"/>
</dbReference>
<accession>A0A177HKX3</accession>
<dbReference type="InterPro" id="IPR050966">
    <property type="entry name" value="Glutamyl_endopeptidase"/>
</dbReference>
<dbReference type="SUPFAM" id="SSF50494">
    <property type="entry name" value="Trypsin-like serine proteases"/>
    <property type="match status" value="1"/>
</dbReference>
<dbReference type="EMBL" id="LOHS01000117">
    <property type="protein sequence ID" value="OAH10858.1"/>
    <property type="molecule type" value="Genomic_DNA"/>
</dbReference>
<dbReference type="InterPro" id="IPR043504">
    <property type="entry name" value="Peptidase_S1_PA_chymotrypsin"/>
</dbReference>
<feature type="chain" id="PRO_5008062990" description="Glutamyl endopeptidase" evidence="3">
    <location>
        <begin position="28"/>
        <end position="365"/>
    </location>
</feature>
<sequence length="365" mass="38439">MRLPRLAAAATAAAAFIVTLLPGTAGAATGTTQYTATGVDVHQIQQSAEETRDYWTPERMREAIRNSAQAPAAKPPASRPDVTDVHGADEKQGPAALDEAVLPRTRTTGLRAAAATVSVSQEVPYDAELSLYNVFGRLFFTGSDGQDRACSAASIVSDNKNTIWTAAHCVHAGDGSGDAGWSTNVQYVPGYRDGDGPLGAWNADQVFAAEAWTESGDNQVADMAAIVVKPSLLHGNLHDAGGGALGYRFADGATDYSDVYTAGYPGEGYNRDDLTGERLMYCFGDTVDASSFNPFDDRLKMDCDMGAGASGSPLIYGVHDDNAQIVGAFSHTEEFFGERVNDDMFSSEHGTYASAVIDAASAHTP</sequence>
<feature type="compositionally biased region" description="Basic and acidic residues" evidence="2">
    <location>
        <begin position="81"/>
        <end position="92"/>
    </location>
</feature>
<feature type="region of interest" description="Disordered" evidence="2">
    <location>
        <begin position="66"/>
        <end position="97"/>
    </location>
</feature>